<comment type="caution">
    <text evidence="1">The sequence shown here is derived from an EMBL/GenBank/DDBJ whole genome shotgun (WGS) entry which is preliminary data.</text>
</comment>
<evidence type="ECO:0000313" key="2">
    <source>
        <dbReference type="Proteomes" id="UP001152604"/>
    </source>
</evidence>
<dbReference type="EMBL" id="CAKXZS010000001">
    <property type="protein sequence ID" value="CAH2394275.1"/>
    <property type="molecule type" value="Genomic_DNA"/>
</dbReference>
<dbReference type="Proteomes" id="UP001152604">
    <property type="component" value="Unassembled WGS sequence"/>
</dbReference>
<protein>
    <submittedName>
        <fullName evidence="1">Uncharacterized protein</fullName>
    </submittedName>
</protein>
<reference evidence="1" key="1">
    <citation type="submission" date="2022-03" db="EMBL/GenBank/DDBJ databases">
        <authorList>
            <person name="Brunel B."/>
        </authorList>
    </citation>
    <scope>NUCLEOTIDE SEQUENCE</scope>
    <source>
        <strain evidence="1">STM4922sample</strain>
    </source>
</reference>
<evidence type="ECO:0000313" key="1">
    <source>
        <dbReference type="EMBL" id="CAH2394275.1"/>
    </source>
</evidence>
<sequence>MKPSSISATVRGVAGWTAMATEGHARRCVRGSQVLCECILLKQIDLLPNVFIDKMGSGVED</sequence>
<proteinExistence type="predicted"/>
<keyword evidence="2" id="KW-1185">Reference proteome</keyword>
<organism evidence="1 2">
    <name type="scientific">Mesorhizobium ventifaucium</name>
    <dbReference type="NCBI Taxonomy" id="666020"/>
    <lineage>
        <taxon>Bacteria</taxon>
        <taxon>Pseudomonadati</taxon>
        <taxon>Pseudomonadota</taxon>
        <taxon>Alphaproteobacteria</taxon>
        <taxon>Hyphomicrobiales</taxon>
        <taxon>Phyllobacteriaceae</taxon>
        <taxon>Mesorhizobium</taxon>
    </lineage>
</organism>
<accession>A0ABM9DER2</accession>
<name>A0ABM9DER2_9HYPH</name>
<gene>
    <name evidence="1" type="ORF">MES4922_10188</name>
</gene>